<name>A0A813VP96_9BILA</name>
<reference evidence="1" key="1">
    <citation type="submission" date="2021-02" db="EMBL/GenBank/DDBJ databases">
        <authorList>
            <person name="Nowell W R."/>
        </authorList>
    </citation>
    <scope>NUCLEOTIDE SEQUENCE</scope>
</reference>
<sequence>MDNSLSSPRKNEVVETMFKSLNSYTSELQQELEILNRKVTDQIRIEQTYDTCHEQLQNDLIKLRAAIETNAVKRSIFDRNLSERTTMSQSLHSQIVEKRQEQNMIIDKTNLAKYNHHRNIAKITEQCGNLTIAFRTNYHAYARADLEEIRKKTETRLKTVSDEVTNTELTVVNYKDKLIELNKKLDREIIHFNCLKESIEIIAKKLQIDYEDIMNFDNLEKQLIDIQKSINELEAWHIRTNYPSQE</sequence>
<dbReference type="Proteomes" id="UP000663874">
    <property type="component" value="Unassembled WGS sequence"/>
</dbReference>
<dbReference type="Proteomes" id="UP000663823">
    <property type="component" value="Unassembled WGS sequence"/>
</dbReference>
<evidence type="ECO:0000313" key="3">
    <source>
        <dbReference type="EMBL" id="CAF3764815.1"/>
    </source>
</evidence>
<dbReference type="AlphaFoldDB" id="A0A813VP96"/>
<dbReference type="EMBL" id="CAJNOU010000147">
    <property type="protein sequence ID" value="CAF0887991.1"/>
    <property type="molecule type" value="Genomic_DNA"/>
</dbReference>
<evidence type="ECO:0000313" key="4">
    <source>
        <dbReference type="EMBL" id="CAF3943051.1"/>
    </source>
</evidence>
<evidence type="ECO:0000313" key="2">
    <source>
        <dbReference type="EMBL" id="CAF0887991.1"/>
    </source>
</evidence>
<dbReference type="EMBL" id="CAJOAX010005302">
    <property type="protein sequence ID" value="CAF3943051.1"/>
    <property type="molecule type" value="Genomic_DNA"/>
</dbReference>
<proteinExistence type="predicted"/>
<protein>
    <submittedName>
        <fullName evidence="1">Uncharacterized protein</fullName>
    </submittedName>
</protein>
<comment type="caution">
    <text evidence="1">The sequence shown here is derived from an EMBL/GenBank/DDBJ whole genome shotgun (WGS) entry which is preliminary data.</text>
</comment>
<gene>
    <name evidence="3" type="ORF">FNK824_LOCUS13014</name>
    <name evidence="4" type="ORF">OTI717_LOCUS25971</name>
    <name evidence="1" type="ORF">RFH988_LOCUS6050</name>
    <name evidence="2" type="ORF">SEV965_LOCUS4979</name>
</gene>
<organism evidence="1 5">
    <name type="scientific">Rotaria sordida</name>
    <dbReference type="NCBI Taxonomy" id="392033"/>
    <lineage>
        <taxon>Eukaryota</taxon>
        <taxon>Metazoa</taxon>
        <taxon>Spiralia</taxon>
        <taxon>Gnathifera</taxon>
        <taxon>Rotifera</taxon>
        <taxon>Eurotatoria</taxon>
        <taxon>Bdelloidea</taxon>
        <taxon>Philodinida</taxon>
        <taxon>Philodinidae</taxon>
        <taxon>Rotaria</taxon>
    </lineage>
</organism>
<dbReference type="Proteomes" id="UP000663882">
    <property type="component" value="Unassembled WGS sequence"/>
</dbReference>
<accession>A0A813VP96</accession>
<evidence type="ECO:0000313" key="5">
    <source>
        <dbReference type="Proteomes" id="UP000663882"/>
    </source>
</evidence>
<dbReference type="EMBL" id="CAJNOO010000177">
    <property type="protein sequence ID" value="CAF0843060.1"/>
    <property type="molecule type" value="Genomic_DNA"/>
</dbReference>
<dbReference type="OrthoDB" id="9999692at2759"/>
<dbReference type="Proteomes" id="UP000663889">
    <property type="component" value="Unassembled WGS sequence"/>
</dbReference>
<evidence type="ECO:0000313" key="1">
    <source>
        <dbReference type="EMBL" id="CAF0843060.1"/>
    </source>
</evidence>
<dbReference type="EMBL" id="CAJOBE010001674">
    <property type="protein sequence ID" value="CAF3764815.1"/>
    <property type="molecule type" value="Genomic_DNA"/>
</dbReference>